<keyword evidence="2" id="KW-0418">Kinase</keyword>
<evidence type="ECO:0000256" key="1">
    <source>
        <dbReference type="SAM" id="MobiDB-lite"/>
    </source>
</evidence>
<protein>
    <submittedName>
        <fullName evidence="2">Inositol hexakisphosphate and diphosphoinositol-pentakisphosphate kinase 2</fullName>
    </submittedName>
</protein>
<dbReference type="GO" id="GO:0016301">
    <property type="term" value="F:kinase activity"/>
    <property type="evidence" value="ECO:0007669"/>
    <property type="project" value="UniProtKB-KW"/>
</dbReference>
<gene>
    <name evidence="2" type="ORF">ElyMa_000383200</name>
</gene>
<reference evidence="2 3" key="1">
    <citation type="journal article" date="2021" name="Elife">
        <title>Chloroplast acquisition without the gene transfer in kleptoplastic sea slugs, Plakobranchus ocellatus.</title>
        <authorList>
            <person name="Maeda T."/>
            <person name="Takahashi S."/>
            <person name="Yoshida T."/>
            <person name="Shimamura S."/>
            <person name="Takaki Y."/>
            <person name="Nagai Y."/>
            <person name="Toyoda A."/>
            <person name="Suzuki Y."/>
            <person name="Arimoto A."/>
            <person name="Ishii H."/>
            <person name="Satoh N."/>
            <person name="Nishiyama T."/>
            <person name="Hasebe M."/>
            <person name="Maruyama T."/>
            <person name="Minagawa J."/>
            <person name="Obokata J."/>
            <person name="Shigenobu S."/>
        </authorList>
    </citation>
    <scope>NUCLEOTIDE SEQUENCE [LARGE SCALE GENOMIC DNA]</scope>
</reference>
<proteinExistence type="predicted"/>
<comment type="caution">
    <text evidence="2">The sequence shown here is derived from an EMBL/GenBank/DDBJ whole genome shotgun (WGS) entry which is preliminary data.</text>
</comment>
<accession>A0AAV4FH52</accession>
<evidence type="ECO:0000313" key="3">
    <source>
        <dbReference type="Proteomes" id="UP000762676"/>
    </source>
</evidence>
<sequence>MGSCDGAETCELVGLYLLSQLEDLGINVGLYRHDGLAVTNKTPRQVEIIKKKMCSIFWNNGLNITIEANKKVVDFLDVTLNLNTGTYKPYKKPNDIVRYIHAHSNHPPVIIKNLVQGTEKRLSNNSANAKIFEEAASTYNAALKQNGHTKQLSFVGNKSSEINDNVANTTLNETTDKTSQQRATKGAGHTRKRRITWFNPPFDKSVATNIGKKFFTLLSACFPRDHKLHKIINRNTIKLSYSCMTNVKNIITNHNKAILKSKENQNSTEKLCNCRIKNECPLEGKCLQKCVVYQATIKQKKKPEQVDTYIGITENHFKTRYNQHKSSFRLSHRKFDTTLSERIWNLKENKKEFALSWKIMEKSNAFSTSTKKCNLCLLEKYYIISKKPSLKKRKELLGTCMHRDRRSHLLAHACAPHSQHKQTNDPDEIDCFEKSS</sequence>
<dbReference type="PANTHER" id="PTHR21301:SF10">
    <property type="entry name" value="REVERSE TRANSCRIPTASE DOMAIN-CONTAINING PROTEIN"/>
    <property type="match status" value="1"/>
</dbReference>
<dbReference type="PANTHER" id="PTHR21301">
    <property type="entry name" value="REVERSE TRANSCRIPTASE"/>
    <property type="match status" value="1"/>
</dbReference>
<dbReference type="EMBL" id="BMAT01000753">
    <property type="protein sequence ID" value="GFR72572.1"/>
    <property type="molecule type" value="Genomic_DNA"/>
</dbReference>
<organism evidence="2 3">
    <name type="scientific">Elysia marginata</name>
    <dbReference type="NCBI Taxonomy" id="1093978"/>
    <lineage>
        <taxon>Eukaryota</taxon>
        <taxon>Metazoa</taxon>
        <taxon>Spiralia</taxon>
        <taxon>Lophotrochozoa</taxon>
        <taxon>Mollusca</taxon>
        <taxon>Gastropoda</taxon>
        <taxon>Heterobranchia</taxon>
        <taxon>Euthyneura</taxon>
        <taxon>Panpulmonata</taxon>
        <taxon>Sacoglossa</taxon>
        <taxon>Placobranchoidea</taxon>
        <taxon>Plakobranchidae</taxon>
        <taxon>Elysia</taxon>
    </lineage>
</organism>
<name>A0AAV4FH52_9GAST</name>
<keyword evidence="3" id="KW-1185">Reference proteome</keyword>
<keyword evidence="2" id="KW-0808">Transferase</keyword>
<feature type="compositionally biased region" description="Polar residues" evidence="1">
    <location>
        <begin position="169"/>
        <end position="183"/>
    </location>
</feature>
<evidence type="ECO:0000313" key="2">
    <source>
        <dbReference type="EMBL" id="GFR72572.1"/>
    </source>
</evidence>
<dbReference type="Proteomes" id="UP000762676">
    <property type="component" value="Unassembled WGS sequence"/>
</dbReference>
<feature type="region of interest" description="Disordered" evidence="1">
    <location>
        <begin position="169"/>
        <end position="190"/>
    </location>
</feature>
<dbReference type="AlphaFoldDB" id="A0AAV4FH52"/>